<dbReference type="InterPro" id="IPR025405">
    <property type="entry name" value="DUF4131"/>
</dbReference>
<feature type="transmembrane region" description="Helical" evidence="6">
    <location>
        <begin position="471"/>
        <end position="490"/>
    </location>
</feature>
<feature type="domain" description="Metallo-beta-lactamase" evidence="7">
    <location>
        <begin position="529"/>
        <end position="740"/>
    </location>
</feature>
<dbReference type="Pfam" id="PF03772">
    <property type="entry name" value="Competence"/>
    <property type="match status" value="1"/>
</dbReference>
<dbReference type="STRING" id="930152.SAMN05216565_10695"/>
<dbReference type="Gene3D" id="3.60.15.10">
    <property type="entry name" value="Ribonuclease Z/Hydroxyacylglutathione hydrolase-like"/>
    <property type="match status" value="1"/>
</dbReference>
<dbReference type="CDD" id="cd07731">
    <property type="entry name" value="ComA-like_MBL-fold"/>
    <property type="match status" value="1"/>
</dbReference>
<dbReference type="Proteomes" id="UP000199159">
    <property type="component" value="Unassembled WGS sequence"/>
</dbReference>
<evidence type="ECO:0000256" key="1">
    <source>
        <dbReference type="ARBA" id="ARBA00004651"/>
    </source>
</evidence>
<dbReference type="InterPro" id="IPR004477">
    <property type="entry name" value="ComEC_N"/>
</dbReference>
<dbReference type="GO" id="GO:0005886">
    <property type="term" value="C:plasma membrane"/>
    <property type="evidence" value="ECO:0007669"/>
    <property type="project" value="UniProtKB-SubCell"/>
</dbReference>
<accession>A0A1H0V8B6</accession>
<dbReference type="SMART" id="SM00849">
    <property type="entry name" value="Lactamase_B"/>
    <property type="match status" value="1"/>
</dbReference>
<dbReference type="EMBL" id="FNJU01000006">
    <property type="protein sequence ID" value="SDP74799.1"/>
    <property type="molecule type" value="Genomic_DNA"/>
</dbReference>
<dbReference type="GO" id="GO:0030420">
    <property type="term" value="P:establishment of competence for transformation"/>
    <property type="evidence" value="ECO:0007669"/>
    <property type="project" value="InterPro"/>
</dbReference>
<dbReference type="InterPro" id="IPR035681">
    <property type="entry name" value="ComA-like_MBL"/>
</dbReference>
<dbReference type="PANTHER" id="PTHR30619">
    <property type="entry name" value="DNA INTERNALIZATION/COMPETENCE PROTEIN COMEC/REC2"/>
    <property type="match status" value="1"/>
</dbReference>
<evidence type="ECO:0000256" key="5">
    <source>
        <dbReference type="ARBA" id="ARBA00023136"/>
    </source>
</evidence>
<evidence type="ECO:0000256" key="3">
    <source>
        <dbReference type="ARBA" id="ARBA00022692"/>
    </source>
</evidence>
<keyword evidence="3 6" id="KW-0812">Transmembrane</keyword>
<evidence type="ECO:0000259" key="7">
    <source>
        <dbReference type="SMART" id="SM00849"/>
    </source>
</evidence>
<feature type="transmembrane region" description="Helical" evidence="6">
    <location>
        <begin position="439"/>
        <end position="459"/>
    </location>
</feature>
<dbReference type="PANTHER" id="PTHR30619:SF1">
    <property type="entry name" value="RECOMBINATION PROTEIN 2"/>
    <property type="match status" value="1"/>
</dbReference>
<feature type="transmembrane region" description="Helical" evidence="6">
    <location>
        <begin position="252"/>
        <end position="274"/>
    </location>
</feature>
<feature type="transmembrane region" description="Helical" evidence="6">
    <location>
        <begin position="67"/>
        <end position="84"/>
    </location>
</feature>
<dbReference type="AlphaFoldDB" id="A0A1H0V8B6"/>
<feature type="transmembrane region" description="Helical" evidence="6">
    <location>
        <begin position="410"/>
        <end position="432"/>
    </location>
</feature>
<evidence type="ECO:0000256" key="4">
    <source>
        <dbReference type="ARBA" id="ARBA00022989"/>
    </source>
</evidence>
<dbReference type="InterPro" id="IPR036866">
    <property type="entry name" value="RibonucZ/Hydroxyglut_hydro"/>
</dbReference>
<dbReference type="NCBIfam" id="TIGR00361">
    <property type="entry name" value="ComEC_Rec2"/>
    <property type="match status" value="1"/>
</dbReference>
<dbReference type="InterPro" id="IPR052159">
    <property type="entry name" value="Competence_DNA_uptake"/>
</dbReference>
<dbReference type="Pfam" id="PF00753">
    <property type="entry name" value="Lactamase_B"/>
    <property type="match status" value="1"/>
</dbReference>
<gene>
    <name evidence="8" type="ORF">SAMN05216565_10695</name>
</gene>
<dbReference type="InterPro" id="IPR001279">
    <property type="entry name" value="Metallo-B-lactamas"/>
</dbReference>
<dbReference type="Pfam" id="PF13567">
    <property type="entry name" value="DUF4131"/>
    <property type="match status" value="1"/>
</dbReference>
<feature type="transmembrane region" description="Helical" evidence="6">
    <location>
        <begin position="328"/>
        <end position="345"/>
    </location>
</feature>
<evidence type="ECO:0000256" key="6">
    <source>
        <dbReference type="SAM" id="Phobius"/>
    </source>
</evidence>
<feature type="transmembrane region" description="Helical" evidence="6">
    <location>
        <begin position="294"/>
        <end position="316"/>
    </location>
</feature>
<dbReference type="InterPro" id="IPR004797">
    <property type="entry name" value="Competence_ComEC/Rec2"/>
</dbReference>
<comment type="subcellular location">
    <subcellularLocation>
        <location evidence="1">Cell membrane</location>
        <topology evidence="1">Multi-pass membrane protein</topology>
    </subcellularLocation>
</comment>
<dbReference type="SUPFAM" id="SSF56281">
    <property type="entry name" value="Metallo-hydrolase/oxidoreductase"/>
    <property type="match status" value="1"/>
</dbReference>
<keyword evidence="5 6" id="KW-0472">Membrane</keyword>
<evidence type="ECO:0000313" key="9">
    <source>
        <dbReference type="Proteomes" id="UP000199159"/>
    </source>
</evidence>
<protein>
    <submittedName>
        <fullName evidence="8">Competence protein ComEC</fullName>
    </submittedName>
</protein>
<organism evidence="8 9">
    <name type="scientific">Litchfieldia salsa</name>
    <dbReference type="NCBI Taxonomy" id="930152"/>
    <lineage>
        <taxon>Bacteria</taxon>
        <taxon>Bacillati</taxon>
        <taxon>Bacillota</taxon>
        <taxon>Bacilli</taxon>
        <taxon>Bacillales</taxon>
        <taxon>Bacillaceae</taxon>
        <taxon>Litchfieldia</taxon>
    </lineage>
</organism>
<feature type="transmembrane region" description="Helical" evidence="6">
    <location>
        <begin position="351"/>
        <end position="369"/>
    </location>
</feature>
<dbReference type="RefSeq" id="WP_090855004.1">
    <property type="nucleotide sequence ID" value="NZ_FNJU01000006.1"/>
</dbReference>
<proteinExistence type="predicted"/>
<feature type="transmembrane region" description="Helical" evidence="6">
    <location>
        <begin position="499"/>
        <end position="516"/>
    </location>
</feature>
<keyword evidence="4 6" id="KW-1133">Transmembrane helix</keyword>
<evidence type="ECO:0000313" key="8">
    <source>
        <dbReference type="EMBL" id="SDP74799.1"/>
    </source>
</evidence>
<dbReference type="OrthoDB" id="9761531at2"/>
<name>A0A1H0V8B6_9BACI</name>
<feature type="transmembrane region" description="Helical" evidence="6">
    <location>
        <begin position="28"/>
        <end position="61"/>
    </location>
</feature>
<dbReference type="NCBIfam" id="TIGR00360">
    <property type="entry name" value="ComEC_N-term"/>
    <property type="match status" value="1"/>
</dbReference>
<keyword evidence="9" id="KW-1185">Reference proteome</keyword>
<keyword evidence="2" id="KW-1003">Cell membrane</keyword>
<reference evidence="9" key="1">
    <citation type="submission" date="2016-10" db="EMBL/GenBank/DDBJ databases">
        <authorList>
            <person name="Varghese N."/>
            <person name="Submissions S."/>
        </authorList>
    </citation>
    <scope>NUCLEOTIDE SEQUENCE [LARGE SCALE GENOMIC DNA]</scope>
    <source>
        <strain evidence="9">IBRC-M10078</strain>
    </source>
</reference>
<evidence type="ECO:0000256" key="2">
    <source>
        <dbReference type="ARBA" id="ARBA00022475"/>
    </source>
</evidence>
<sequence>MIKQQKYLLLLNKKLLFCWIELKGQHIYLALSAILGVLIPYFNLNGFLLIAAGLYICYILLQKNITVVIVSFLTIIGFWCLFVVTEQANYSRLQPTDTNFTFEIISPVHSDGNKLSTTIKTSSDEKLQLNYYVESLKQRKSLASLSVGDVCRVSGELSLPNLARNPNGFDYQSYLYKKGIHWVFQPSAWNVNQCKEGEFDLITWILKQRESGIRQVADSFPDDVEGIIQALIFGERKQIEEDVTKSYQALGIVHLLAISGLHVGFITTMLFYLLVRFGITREKAVVALLSFLPFYIVIAGGAPSVSRACMMTALLLTSAKWKNRLSPVDAISIACGLLLLYNPYLLFEVGFQLSFIVSFSLIMSSTLILKQGTVITTLAKVTIIAQLSGLPVILFNFYEISLISLPLNMVFVPFYSILILPLTITAFLTVGLFEPLGNFLILILSNLLRYTNHIVLWIYEHFTLTITFGKPNVFLLILYIISIFLLFVAWETKNKLKHSVLLFLFTCTIHYFSPYLNPFGEVTMLDIGQGDTIYIKLPFRKAVYLIDVTERISFEDEDWKKKNHAFSVSQDVVVPFLKSKGVRSIDQLILTHGDYDHMGGAIDLMEQISTSMIILGQGSSENQLEKDLIKFAQNKKIRISTVKEGDRWKVGHHLFYVLAPNETRNKTENNQSVVIYTMLGGQKWLFTGDLEREGEQELVNRYPKLEVDVLKVGHHGSNTSTTQVFLEHFNPKTGIISVGQNNRYGHPHPELIDRLQAASLNIYRTDLNGAISFKFSKKKGTFSVVIP</sequence>
<feature type="transmembrane region" description="Helical" evidence="6">
    <location>
        <begin position="381"/>
        <end position="398"/>
    </location>
</feature>